<evidence type="ECO:0000313" key="3">
    <source>
        <dbReference type="EMBL" id="SPD08865.1"/>
    </source>
</evidence>
<sequence length="726" mass="79342">MASSSSNPPPSPAMVVGDDSQNPTADIEIVGMGTNDGVAEEILLSRSCNMYRDIETLRQILRRWCPSTHTFFFSWGEFTITLEDVENHWMLSVLGDMDPSVIEMFDEEIRMEQVLKDQSNTRIGAWPLYFAKGTDNSMRRAAFIAYWLSSQSFELLQTNSRSLTYLSAVNPGALGNPSESLPHVLDRQNLGFAEWDEPRGGWILYSTKFLSDWKESVKVVEERLKLDSKKGKGSKKVNSNKSGPPPTTVKQKSKSAVPNSSWTSKKSAAETSKAQKRLDVESQEESAVDPLILPKKTVVVSSVVQKKSTPPSTKTAIPPSSPDKESLVGSTIPIKKGSAISVPSGTMYDRTRSKRKAAVEQAKPKEISGDDDAIETGPGMTEVDEDEAPVTLMADKTSVGMVDEGPRVMADEAYVGTAYETAPVMADEASIGMADEGTHVMADEAYVGIVHEIAPIIADLNLTIIAESAAKDSHDQDANSVDSEETTSNEPQPLQIIPFSDQYDGVPTIDSVESCMDHPFARMASIMERISAFGAIPRFKRVLREESSLSASGEHSLSGVSIGSQVPKFEGTFAQDVESGDAADIEVLEDHEVDATPVDIVNPTVASVMASDISLVNKVNVKASVTVEKEGVAHVLSTAPSSFQTHSTMKAIVPGEVAAFFERFEERAPNPYPDWHFWRFEGSLVTYGDFWVYQDAVPFLQQLFAKFGDFIAHFKFGSFYGKTCCP</sequence>
<feature type="compositionally biased region" description="Low complexity" evidence="1">
    <location>
        <begin position="302"/>
        <end position="312"/>
    </location>
</feature>
<dbReference type="PANTHER" id="PTHR46033:SF80">
    <property type="entry name" value="PROTEIN MAIN-LIKE 2-LIKE"/>
    <property type="match status" value="1"/>
</dbReference>
<feature type="region of interest" description="Disordered" evidence="1">
    <location>
        <begin position="471"/>
        <end position="500"/>
    </location>
</feature>
<evidence type="ECO:0000259" key="2">
    <source>
        <dbReference type="Pfam" id="PF10536"/>
    </source>
</evidence>
<protein>
    <recommendedName>
        <fullName evidence="2">Aminotransferase-like plant mobile domain-containing protein</fullName>
    </recommendedName>
</protein>
<feature type="region of interest" description="Disordered" evidence="1">
    <location>
        <begin position="302"/>
        <end position="382"/>
    </location>
</feature>
<dbReference type="PANTHER" id="PTHR46033">
    <property type="entry name" value="PROTEIN MAIN-LIKE 2"/>
    <property type="match status" value="1"/>
</dbReference>
<feature type="region of interest" description="Disordered" evidence="1">
    <location>
        <begin position="227"/>
        <end position="286"/>
    </location>
</feature>
<feature type="region of interest" description="Disordered" evidence="1">
    <location>
        <begin position="1"/>
        <end position="22"/>
    </location>
</feature>
<organism evidence="3">
    <name type="scientific">Fagus sylvatica</name>
    <name type="common">Beechnut</name>
    <dbReference type="NCBI Taxonomy" id="28930"/>
    <lineage>
        <taxon>Eukaryota</taxon>
        <taxon>Viridiplantae</taxon>
        <taxon>Streptophyta</taxon>
        <taxon>Embryophyta</taxon>
        <taxon>Tracheophyta</taxon>
        <taxon>Spermatophyta</taxon>
        <taxon>Magnoliopsida</taxon>
        <taxon>eudicotyledons</taxon>
        <taxon>Gunneridae</taxon>
        <taxon>Pentapetalae</taxon>
        <taxon>rosids</taxon>
        <taxon>fabids</taxon>
        <taxon>Fagales</taxon>
        <taxon>Fagaceae</taxon>
        <taxon>Fagus</taxon>
    </lineage>
</organism>
<dbReference type="AlphaFoldDB" id="A0A2N9HAB7"/>
<feature type="domain" description="Aminotransferase-like plant mobile" evidence="2">
    <location>
        <begin position="44"/>
        <end position="160"/>
    </location>
</feature>
<dbReference type="GO" id="GO:0010073">
    <property type="term" value="P:meristem maintenance"/>
    <property type="evidence" value="ECO:0007669"/>
    <property type="project" value="InterPro"/>
</dbReference>
<accession>A0A2N9HAB7</accession>
<dbReference type="Pfam" id="PF10536">
    <property type="entry name" value="PMD"/>
    <property type="match status" value="1"/>
</dbReference>
<proteinExistence type="predicted"/>
<dbReference type="InterPro" id="IPR044824">
    <property type="entry name" value="MAIN-like"/>
</dbReference>
<reference evidence="3" key="1">
    <citation type="submission" date="2018-02" db="EMBL/GenBank/DDBJ databases">
        <authorList>
            <person name="Cohen D.B."/>
            <person name="Kent A.D."/>
        </authorList>
    </citation>
    <scope>NUCLEOTIDE SEQUENCE</scope>
</reference>
<dbReference type="InterPro" id="IPR019557">
    <property type="entry name" value="AminoTfrase-like_pln_mobile"/>
</dbReference>
<gene>
    <name evidence="3" type="ORF">FSB_LOCUS36747</name>
</gene>
<evidence type="ECO:0000256" key="1">
    <source>
        <dbReference type="SAM" id="MobiDB-lite"/>
    </source>
</evidence>
<dbReference type="EMBL" id="OIVN01003112">
    <property type="protein sequence ID" value="SPD08865.1"/>
    <property type="molecule type" value="Genomic_DNA"/>
</dbReference>
<feature type="compositionally biased region" description="Polar residues" evidence="1">
    <location>
        <begin position="248"/>
        <end position="272"/>
    </location>
</feature>
<name>A0A2N9HAB7_FAGSY</name>